<accession>A0A4R9BGZ9</accession>
<dbReference type="GO" id="GO:0005737">
    <property type="term" value="C:cytoplasm"/>
    <property type="evidence" value="ECO:0007669"/>
    <property type="project" value="TreeGrafter"/>
</dbReference>
<dbReference type="InterPro" id="IPR036291">
    <property type="entry name" value="NAD(P)-bd_dom_sf"/>
</dbReference>
<dbReference type="InterPro" id="IPR013154">
    <property type="entry name" value="ADH-like_N"/>
</dbReference>
<feature type="domain" description="Alcohol dehydrogenase-like C-terminal" evidence="8">
    <location>
        <begin position="187"/>
        <end position="311"/>
    </location>
</feature>
<dbReference type="EMBL" id="SOHM01000046">
    <property type="protein sequence ID" value="TFD83985.1"/>
    <property type="molecule type" value="Genomic_DNA"/>
</dbReference>
<evidence type="ECO:0000256" key="1">
    <source>
        <dbReference type="ARBA" id="ARBA00001947"/>
    </source>
</evidence>
<dbReference type="InterPro" id="IPR013149">
    <property type="entry name" value="ADH-like_C"/>
</dbReference>
<dbReference type="SUPFAM" id="SSF51735">
    <property type="entry name" value="NAD(P)-binding Rossmann-fold domains"/>
    <property type="match status" value="1"/>
</dbReference>
<evidence type="ECO:0000259" key="8">
    <source>
        <dbReference type="Pfam" id="PF00107"/>
    </source>
</evidence>
<dbReference type="Pfam" id="PF08240">
    <property type="entry name" value="ADH_N"/>
    <property type="match status" value="1"/>
</dbReference>
<gene>
    <name evidence="10" type="ORF">E3T61_20150</name>
</gene>
<comment type="caution">
    <text evidence="10">The sequence shown here is derived from an EMBL/GenBank/DDBJ whole genome shotgun (WGS) entry which is preliminary data.</text>
</comment>
<name>A0A4R9BGZ9_9MICO</name>
<evidence type="ECO:0000259" key="9">
    <source>
        <dbReference type="Pfam" id="PF08240"/>
    </source>
</evidence>
<keyword evidence="11" id="KW-1185">Reference proteome</keyword>
<evidence type="ECO:0000256" key="2">
    <source>
        <dbReference type="ARBA" id="ARBA00008072"/>
    </source>
</evidence>
<dbReference type="AlphaFoldDB" id="A0A4R9BGZ9"/>
<comment type="similarity">
    <text evidence="2">Belongs to the zinc-containing alcohol dehydrogenase family.</text>
</comment>
<keyword evidence="6" id="KW-0560">Oxidoreductase</keyword>
<comment type="cofactor">
    <cofactor evidence="1">
        <name>Zn(2+)</name>
        <dbReference type="ChEBI" id="CHEBI:29105"/>
    </cofactor>
</comment>
<keyword evidence="7" id="KW-0520">NAD</keyword>
<keyword evidence="5" id="KW-0862">Zinc</keyword>
<keyword evidence="4" id="KW-0479">Metal-binding</keyword>
<sequence length="359" mass="37371">MLWRAPELPHEPAPVSRVRLQALEVLVEIELATICGSDVHTSRGRRAASTPLILGHEQLGRIVAVGSGAPRAADGALLAIGDRILWSIAASCGVCDRCAVGLTQKCRGLRKYGHERFQDEWSLSGGFATHAHLLAGTPIVRLPETVPAAVLAPVSCGTATAWAALAAAERMHRSVAATAFVSGAGLIGLTLTAMASDRGIRVVVADPDPTRRQLALRFGAAASYNPLAGPAERQRAVDAAGAEDGFDVVVEASGAREAVAGAVAAAAVGGVIVLVGSVFPTEPVPVDAEQIVRRLITVTGVHNYTADDLVNATAYILERWSSHPFTELVGDTVVLADLDEGIRRSGPGGPVRVAVDPRR</sequence>
<dbReference type="InterPro" id="IPR011032">
    <property type="entry name" value="GroES-like_sf"/>
</dbReference>
<dbReference type="PANTHER" id="PTHR42940">
    <property type="entry name" value="ALCOHOL DEHYDROGENASE 1-RELATED"/>
    <property type="match status" value="1"/>
</dbReference>
<dbReference type="SUPFAM" id="SSF50129">
    <property type="entry name" value="GroES-like"/>
    <property type="match status" value="1"/>
</dbReference>
<dbReference type="Gene3D" id="3.40.50.720">
    <property type="entry name" value="NAD(P)-binding Rossmann-like Domain"/>
    <property type="match status" value="1"/>
</dbReference>
<evidence type="ECO:0000313" key="11">
    <source>
        <dbReference type="Proteomes" id="UP000298468"/>
    </source>
</evidence>
<dbReference type="PANTHER" id="PTHR42940:SF3">
    <property type="entry name" value="ALCOHOL DEHYDROGENASE 1-RELATED"/>
    <property type="match status" value="1"/>
</dbReference>
<organism evidence="10 11">
    <name type="scientific">Cryobacterium lactosi</name>
    <dbReference type="NCBI Taxonomy" id="1259202"/>
    <lineage>
        <taxon>Bacteria</taxon>
        <taxon>Bacillati</taxon>
        <taxon>Actinomycetota</taxon>
        <taxon>Actinomycetes</taxon>
        <taxon>Micrococcales</taxon>
        <taxon>Microbacteriaceae</taxon>
        <taxon>Cryobacterium</taxon>
    </lineage>
</organism>
<protein>
    <recommendedName>
        <fullName evidence="3">alcohol dehydrogenase</fullName>
        <ecNumber evidence="3">1.1.1.1</ecNumber>
    </recommendedName>
</protein>
<proteinExistence type="inferred from homology"/>
<evidence type="ECO:0000256" key="7">
    <source>
        <dbReference type="ARBA" id="ARBA00023027"/>
    </source>
</evidence>
<dbReference type="Proteomes" id="UP000298468">
    <property type="component" value="Unassembled WGS sequence"/>
</dbReference>
<dbReference type="Pfam" id="PF00107">
    <property type="entry name" value="ADH_zinc_N"/>
    <property type="match status" value="1"/>
</dbReference>
<dbReference type="Gene3D" id="3.90.180.10">
    <property type="entry name" value="Medium-chain alcohol dehydrogenases, catalytic domain"/>
    <property type="match status" value="1"/>
</dbReference>
<dbReference type="EC" id="1.1.1.1" evidence="3"/>
<evidence type="ECO:0000313" key="10">
    <source>
        <dbReference type="EMBL" id="TFD83985.1"/>
    </source>
</evidence>
<dbReference type="InterPro" id="IPR017743">
    <property type="entry name" value="ADH_phosphonate_catab-assoc"/>
</dbReference>
<reference evidence="10 11" key="1">
    <citation type="submission" date="2019-03" db="EMBL/GenBank/DDBJ databases">
        <title>Genomics of glacier-inhabiting Cryobacterium strains.</title>
        <authorList>
            <person name="Liu Q."/>
            <person name="Xin Y.-H."/>
        </authorList>
    </citation>
    <scope>NUCLEOTIDE SEQUENCE [LARGE SCALE GENOMIC DNA]</scope>
    <source>
        <strain evidence="10 11">Sr59</strain>
    </source>
</reference>
<dbReference type="NCBIfam" id="TIGR03366">
    <property type="entry name" value="HpnZ_proposed"/>
    <property type="match status" value="1"/>
</dbReference>
<evidence type="ECO:0000256" key="6">
    <source>
        <dbReference type="ARBA" id="ARBA00023002"/>
    </source>
</evidence>
<dbReference type="OrthoDB" id="9797931at2"/>
<evidence type="ECO:0000256" key="4">
    <source>
        <dbReference type="ARBA" id="ARBA00022723"/>
    </source>
</evidence>
<evidence type="ECO:0000256" key="5">
    <source>
        <dbReference type="ARBA" id="ARBA00022833"/>
    </source>
</evidence>
<feature type="domain" description="Alcohol dehydrogenase-like N-terminal" evidence="9">
    <location>
        <begin position="24"/>
        <end position="142"/>
    </location>
</feature>
<evidence type="ECO:0000256" key="3">
    <source>
        <dbReference type="ARBA" id="ARBA00013190"/>
    </source>
</evidence>
<dbReference type="GO" id="GO:0004022">
    <property type="term" value="F:alcohol dehydrogenase (NAD+) activity"/>
    <property type="evidence" value="ECO:0007669"/>
    <property type="project" value="UniProtKB-EC"/>
</dbReference>
<dbReference type="GO" id="GO:0046872">
    <property type="term" value="F:metal ion binding"/>
    <property type="evidence" value="ECO:0007669"/>
    <property type="project" value="UniProtKB-KW"/>
</dbReference>